<evidence type="ECO:0000313" key="3">
    <source>
        <dbReference type="Proteomes" id="UP000314294"/>
    </source>
</evidence>
<protein>
    <submittedName>
        <fullName evidence="2">Uncharacterized protein</fullName>
    </submittedName>
</protein>
<sequence length="101" mass="10977">MPPPRRRSSSQSSHQHKQEGLLRAAQSEDGPAPFLVLLVRSTLKWANASTRGGCPAPRGGNGGTPDLVVQLRSGRHAERRIPALCCLLVLKETCSTRSPRR</sequence>
<proteinExistence type="predicted"/>
<organism evidence="2 3">
    <name type="scientific">Liparis tanakae</name>
    <name type="common">Tanaka's snailfish</name>
    <dbReference type="NCBI Taxonomy" id="230148"/>
    <lineage>
        <taxon>Eukaryota</taxon>
        <taxon>Metazoa</taxon>
        <taxon>Chordata</taxon>
        <taxon>Craniata</taxon>
        <taxon>Vertebrata</taxon>
        <taxon>Euteleostomi</taxon>
        <taxon>Actinopterygii</taxon>
        <taxon>Neopterygii</taxon>
        <taxon>Teleostei</taxon>
        <taxon>Neoteleostei</taxon>
        <taxon>Acanthomorphata</taxon>
        <taxon>Eupercaria</taxon>
        <taxon>Perciformes</taxon>
        <taxon>Cottioidei</taxon>
        <taxon>Cottales</taxon>
        <taxon>Liparidae</taxon>
        <taxon>Liparis</taxon>
    </lineage>
</organism>
<feature type="region of interest" description="Disordered" evidence="1">
    <location>
        <begin position="1"/>
        <end position="27"/>
    </location>
</feature>
<dbReference type="AlphaFoldDB" id="A0A4Z2HYG3"/>
<gene>
    <name evidence="2" type="ORF">EYF80_019689</name>
</gene>
<keyword evidence="3" id="KW-1185">Reference proteome</keyword>
<evidence type="ECO:0000313" key="2">
    <source>
        <dbReference type="EMBL" id="TNN70013.1"/>
    </source>
</evidence>
<evidence type="ECO:0000256" key="1">
    <source>
        <dbReference type="SAM" id="MobiDB-lite"/>
    </source>
</evidence>
<accession>A0A4Z2HYG3</accession>
<comment type="caution">
    <text evidence="2">The sequence shown here is derived from an EMBL/GenBank/DDBJ whole genome shotgun (WGS) entry which is preliminary data.</text>
</comment>
<dbReference type="EMBL" id="SRLO01000168">
    <property type="protein sequence ID" value="TNN70013.1"/>
    <property type="molecule type" value="Genomic_DNA"/>
</dbReference>
<reference evidence="2 3" key="1">
    <citation type="submission" date="2019-03" db="EMBL/GenBank/DDBJ databases">
        <title>First draft genome of Liparis tanakae, snailfish: a comprehensive survey of snailfish specific genes.</title>
        <authorList>
            <person name="Kim W."/>
            <person name="Song I."/>
            <person name="Jeong J.-H."/>
            <person name="Kim D."/>
            <person name="Kim S."/>
            <person name="Ryu S."/>
            <person name="Song J.Y."/>
            <person name="Lee S.K."/>
        </authorList>
    </citation>
    <scope>NUCLEOTIDE SEQUENCE [LARGE SCALE GENOMIC DNA]</scope>
    <source>
        <tissue evidence="2">Muscle</tissue>
    </source>
</reference>
<dbReference type="Proteomes" id="UP000314294">
    <property type="component" value="Unassembled WGS sequence"/>
</dbReference>
<name>A0A4Z2HYG3_9TELE</name>